<keyword evidence="7" id="KW-0653">Protein transport</keyword>
<evidence type="ECO:0000256" key="1">
    <source>
        <dbReference type="ARBA" id="ARBA00004383"/>
    </source>
</evidence>
<keyword evidence="5" id="KW-0997">Cell inner membrane</keyword>
<evidence type="ECO:0000256" key="3">
    <source>
        <dbReference type="ARBA" id="ARBA00022448"/>
    </source>
</evidence>
<proteinExistence type="inferred from homology"/>
<dbReference type="Pfam" id="PF03544">
    <property type="entry name" value="TonB_C"/>
    <property type="match status" value="1"/>
</dbReference>
<reference evidence="12" key="2">
    <citation type="submission" date="2022-01" db="EMBL/GenBank/DDBJ databases">
        <title>Lysobacter chinensis sp. nov., a bacterium isolated from cow dung compost.</title>
        <authorList>
            <person name="Zhou L.Y."/>
        </authorList>
    </citation>
    <scope>NUCLEOTIDE SEQUENCE [LARGE SCALE GENOMIC DNA]</scope>
    <source>
        <strain evidence="12">TLK-CK17</strain>
    </source>
</reference>
<evidence type="ECO:0000313" key="12">
    <source>
        <dbReference type="Proteomes" id="UP001430796"/>
    </source>
</evidence>
<keyword evidence="12" id="KW-1185">Reference proteome</keyword>
<evidence type="ECO:0000256" key="6">
    <source>
        <dbReference type="ARBA" id="ARBA00022692"/>
    </source>
</evidence>
<evidence type="ECO:0000256" key="8">
    <source>
        <dbReference type="ARBA" id="ARBA00022989"/>
    </source>
</evidence>
<keyword evidence="3" id="KW-0813">Transport</keyword>
<dbReference type="PROSITE" id="PS52015">
    <property type="entry name" value="TONB_CTD"/>
    <property type="match status" value="1"/>
</dbReference>
<dbReference type="Gene3D" id="3.30.1150.10">
    <property type="match status" value="1"/>
</dbReference>
<evidence type="ECO:0000256" key="9">
    <source>
        <dbReference type="ARBA" id="ARBA00023136"/>
    </source>
</evidence>
<reference evidence="11 12" key="3">
    <citation type="submission" date="2022-01" db="EMBL/GenBank/DDBJ databases">
        <authorList>
            <person name="Zhou L.Y."/>
        </authorList>
    </citation>
    <scope>NUCLEOTIDE SEQUENCE [LARGE SCALE GENOMIC DNA]</scope>
    <source>
        <strain evidence="11 12">TLK-CK17</strain>
    </source>
</reference>
<dbReference type="Proteomes" id="UP001430796">
    <property type="component" value="Unassembled WGS sequence"/>
</dbReference>
<keyword evidence="8" id="KW-1133">Transmembrane helix</keyword>
<dbReference type="InterPro" id="IPR006260">
    <property type="entry name" value="TonB/TolA_C"/>
</dbReference>
<dbReference type="EMBL" id="JAKJPO010000001">
    <property type="protein sequence ID" value="MCF7220556.1"/>
    <property type="molecule type" value="Genomic_DNA"/>
</dbReference>
<dbReference type="PANTHER" id="PTHR33446">
    <property type="entry name" value="PROTEIN TONB-RELATED"/>
    <property type="match status" value="1"/>
</dbReference>
<comment type="subcellular location">
    <subcellularLocation>
        <location evidence="1">Cell inner membrane</location>
        <topology evidence="1">Single-pass membrane protein</topology>
        <orientation evidence="1">Periplasmic side</orientation>
    </subcellularLocation>
</comment>
<comment type="similarity">
    <text evidence="2">Belongs to the TonB family.</text>
</comment>
<accession>A0ABS9HPX5</accession>
<dbReference type="NCBIfam" id="TIGR01352">
    <property type="entry name" value="tonB_Cterm"/>
    <property type="match status" value="1"/>
</dbReference>
<protein>
    <submittedName>
        <fullName evidence="11">Energy transducer TonB</fullName>
    </submittedName>
</protein>
<dbReference type="SUPFAM" id="SSF74653">
    <property type="entry name" value="TolA/TonB C-terminal domain"/>
    <property type="match status" value="1"/>
</dbReference>
<gene>
    <name evidence="11" type="ORF">L3V18_01945</name>
</gene>
<evidence type="ECO:0000259" key="10">
    <source>
        <dbReference type="PROSITE" id="PS52015"/>
    </source>
</evidence>
<evidence type="ECO:0000256" key="5">
    <source>
        <dbReference type="ARBA" id="ARBA00022519"/>
    </source>
</evidence>
<dbReference type="RefSeq" id="WP_237052919.1">
    <property type="nucleotide sequence ID" value="NZ_JAKJPO010000001.1"/>
</dbReference>
<sequence length="162" mass="16525">MSRTNSSSRLLLAGLAIAALLLALAVWLTKRGDTPAAAGDGITIGPIDATEVDGSSLAPASVVDGAAAVRSRRAFPVVGSAVPPPFPIEAIKRGESGKVVLEVVVDPRGQATGVRVATSSGSTILDDAARDTVSRWQFEPALEDGKPVADTIEVPIDFEPAG</sequence>
<evidence type="ECO:0000256" key="4">
    <source>
        <dbReference type="ARBA" id="ARBA00022475"/>
    </source>
</evidence>
<evidence type="ECO:0000313" key="11">
    <source>
        <dbReference type="EMBL" id="MCF7220556.1"/>
    </source>
</evidence>
<dbReference type="PANTHER" id="PTHR33446:SF2">
    <property type="entry name" value="PROTEIN TONB"/>
    <property type="match status" value="1"/>
</dbReference>
<keyword evidence="6" id="KW-0812">Transmembrane</keyword>
<keyword evidence="9" id="KW-0472">Membrane</keyword>
<dbReference type="InterPro" id="IPR037682">
    <property type="entry name" value="TonB_C"/>
</dbReference>
<organism evidence="11 12">
    <name type="scientific">Marilutibacter chinensis</name>
    <dbReference type="NCBI Taxonomy" id="2912247"/>
    <lineage>
        <taxon>Bacteria</taxon>
        <taxon>Pseudomonadati</taxon>
        <taxon>Pseudomonadota</taxon>
        <taxon>Gammaproteobacteria</taxon>
        <taxon>Lysobacterales</taxon>
        <taxon>Lysobacteraceae</taxon>
        <taxon>Marilutibacter</taxon>
    </lineage>
</organism>
<evidence type="ECO:0000256" key="2">
    <source>
        <dbReference type="ARBA" id="ARBA00006555"/>
    </source>
</evidence>
<keyword evidence="4" id="KW-1003">Cell membrane</keyword>
<dbReference type="InterPro" id="IPR051045">
    <property type="entry name" value="TonB-dependent_transducer"/>
</dbReference>
<name>A0ABS9HPX5_9GAMM</name>
<reference evidence="11 12" key="1">
    <citation type="submission" date="2022-01" db="EMBL/GenBank/DDBJ databases">
        <title>Lysobacter chinensis sp. nov., a bacterium isolated from cow dung compost.</title>
        <authorList>
            <person name="Liu Y."/>
        </authorList>
    </citation>
    <scope>NUCLEOTIDE SEQUENCE [LARGE SCALE GENOMIC DNA]</scope>
    <source>
        <strain evidence="11 12">TLK-CK17</strain>
    </source>
</reference>
<evidence type="ECO:0000256" key="7">
    <source>
        <dbReference type="ARBA" id="ARBA00022927"/>
    </source>
</evidence>
<feature type="domain" description="TonB C-terminal" evidence="10">
    <location>
        <begin position="71"/>
        <end position="162"/>
    </location>
</feature>
<comment type="caution">
    <text evidence="11">The sequence shown here is derived from an EMBL/GenBank/DDBJ whole genome shotgun (WGS) entry which is preliminary data.</text>
</comment>